<dbReference type="PANTHER" id="PTHR20883">
    <property type="entry name" value="PHYTANOYL-COA DIOXYGENASE DOMAIN CONTAINING 1"/>
    <property type="match status" value="1"/>
</dbReference>
<comment type="caution">
    <text evidence="8">The sequence shown here is derived from an EMBL/GenBank/DDBJ whole genome shotgun (WGS) entry which is preliminary data.</text>
</comment>
<comment type="subunit">
    <text evidence="3">Homodimer.</text>
</comment>
<dbReference type="GO" id="GO:0046872">
    <property type="term" value="F:metal ion binding"/>
    <property type="evidence" value="ECO:0007669"/>
    <property type="project" value="UniProtKB-KW"/>
</dbReference>
<evidence type="ECO:0000256" key="4">
    <source>
        <dbReference type="ARBA" id="ARBA00022723"/>
    </source>
</evidence>
<evidence type="ECO:0000256" key="1">
    <source>
        <dbReference type="ARBA" id="ARBA00001962"/>
    </source>
</evidence>
<dbReference type="GO" id="GO:0051213">
    <property type="term" value="F:dioxygenase activity"/>
    <property type="evidence" value="ECO:0007669"/>
    <property type="project" value="UniProtKB-KW"/>
</dbReference>
<keyword evidence="4" id="KW-0479">Metal-binding</keyword>
<evidence type="ECO:0008006" key="10">
    <source>
        <dbReference type="Google" id="ProtNLM"/>
    </source>
</evidence>
<dbReference type="Pfam" id="PF05721">
    <property type="entry name" value="PhyH"/>
    <property type="match status" value="1"/>
</dbReference>
<evidence type="ECO:0000256" key="2">
    <source>
        <dbReference type="ARBA" id="ARBA00005830"/>
    </source>
</evidence>
<name>A0A8H7T6K9_9HELO</name>
<evidence type="ECO:0000313" key="9">
    <source>
        <dbReference type="Proteomes" id="UP000664132"/>
    </source>
</evidence>
<protein>
    <recommendedName>
        <fullName evidence="10">Phytanoyl-CoA dioxygenase family protein</fullName>
    </recommendedName>
</protein>
<keyword evidence="5" id="KW-0223">Dioxygenase</keyword>
<comment type="similarity">
    <text evidence="2">Belongs to the PhyH family.</text>
</comment>
<dbReference type="OrthoDB" id="445007at2759"/>
<dbReference type="Proteomes" id="UP000664132">
    <property type="component" value="Unassembled WGS sequence"/>
</dbReference>
<reference evidence="8" key="1">
    <citation type="submission" date="2021-02" db="EMBL/GenBank/DDBJ databases">
        <title>Genome sequence Cadophora malorum strain M34.</title>
        <authorList>
            <person name="Stefanovic E."/>
            <person name="Vu D."/>
            <person name="Scully C."/>
            <person name="Dijksterhuis J."/>
            <person name="Roader J."/>
            <person name="Houbraken J."/>
        </authorList>
    </citation>
    <scope>NUCLEOTIDE SEQUENCE</scope>
    <source>
        <strain evidence="8">M34</strain>
    </source>
</reference>
<dbReference type="PANTHER" id="PTHR20883:SF45">
    <property type="entry name" value="PHYTANOYL-COA DIOXYGENASE FAMILY PROTEIN"/>
    <property type="match status" value="1"/>
</dbReference>
<dbReference type="EMBL" id="JAFJYH010000209">
    <property type="protein sequence ID" value="KAG4415755.1"/>
    <property type="molecule type" value="Genomic_DNA"/>
</dbReference>
<evidence type="ECO:0000256" key="3">
    <source>
        <dbReference type="ARBA" id="ARBA00011738"/>
    </source>
</evidence>
<dbReference type="SUPFAM" id="SSF51197">
    <property type="entry name" value="Clavaminate synthase-like"/>
    <property type="match status" value="1"/>
</dbReference>
<proteinExistence type="inferred from homology"/>
<dbReference type="InterPro" id="IPR008775">
    <property type="entry name" value="Phytyl_CoA_dOase-like"/>
</dbReference>
<evidence type="ECO:0000256" key="5">
    <source>
        <dbReference type="ARBA" id="ARBA00022964"/>
    </source>
</evidence>
<sequence>MYSLQSTETFPPELLSRDGAVVIEKLASPSLCAQVRADLKPHFDSDKADSRGFFPTTTQRATGLFAHSDACVELALTPLFQAVAERVLNSTYTYWEGQEQKTVTGKPQIASTVGFRINPGGNQQPLHRDDADYHTRNIDMPVMLGCVTAVTRTTKENGATIVIPGSHLWGPDKCPLDEEAIPAELQIGDALIFVGNVYHAGGANTTRDEARETVGIFMCKGTLRQEENQFLMVPPESAKRLTPQAQRLLGYGMCPPALGFYQYQDPMFAIFGIDDEEIVMK</sequence>
<keyword evidence="7" id="KW-0408">Iron</keyword>
<evidence type="ECO:0000313" key="8">
    <source>
        <dbReference type="EMBL" id="KAG4415755.1"/>
    </source>
</evidence>
<organism evidence="8 9">
    <name type="scientific">Cadophora malorum</name>
    <dbReference type="NCBI Taxonomy" id="108018"/>
    <lineage>
        <taxon>Eukaryota</taxon>
        <taxon>Fungi</taxon>
        <taxon>Dikarya</taxon>
        <taxon>Ascomycota</taxon>
        <taxon>Pezizomycotina</taxon>
        <taxon>Leotiomycetes</taxon>
        <taxon>Helotiales</taxon>
        <taxon>Ploettnerulaceae</taxon>
        <taxon>Cadophora</taxon>
    </lineage>
</organism>
<keyword evidence="6" id="KW-0560">Oxidoreductase</keyword>
<comment type="cofactor">
    <cofactor evidence="1">
        <name>Fe cation</name>
        <dbReference type="ChEBI" id="CHEBI:24875"/>
    </cofactor>
</comment>
<dbReference type="AlphaFoldDB" id="A0A8H7T6K9"/>
<evidence type="ECO:0000256" key="7">
    <source>
        <dbReference type="ARBA" id="ARBA00023004"/>
    </source>
</evidence>
<dbReference type="Gene3D" id="2.60.120.620">
    <property type="entry name" value="q2cbj1_9rhob like domain"/>
    <property type="match status" value="1"/>
</dbReference>
<evidence type="ECO:0000256" key="6">
    <source>
        <dbReference type="ARBA" id="ARBA00023002"/>
    </source>
</evidence>
<accession>A0A8H7T6K9</accession>
<keyword evidence="9" id="KW-1185">Reference proteome</keyword>
<gene>
    <name evidence="8" type="ORF">IFR04_011119</name>
</gene>